<keyword evidence="2" id="KW-1185">Reference proteome</keyword>
<dbReference type="RefSeq" id="WP_229792733.1">
    <property type="nucleotide sequence ID" value="NZ_BMXT01000001.1"/>
</dbReference>
<name>A0ABQ2ZMZ2_9GAMM</name>
<evidence type="ECO:0000313" key="1">
    <source>
        <dbReference type="EMBL" id="GGY18206.1"/>
    </source>
</evidence>
<dbReference type="InterPro" id="IPR014710">
    <property type="entry name" value="RmlC-like_jellyroll"/>
</dbReference>
<sequence>MYVLVGELTLVTGAGEQLLRAGDSAAFRRNVLDDHHMINRGAIVAVYLDIDPHCADDTCSYSDIDLHIDPEPAGYTHKDGKKYP</sequence>
<dbReference type="Proteomes" id="UP000621898">
    <property type="component" value="Unassembled WGS sequence"/>
</dbReference>
<evidence type="ECO:0000313" key="2">
    <source>
        <dbReference type="Proteomes" id="UP000621898"/>
    </source>
</evidence>
<organism evidence="1 2">
    <name type="scientific">Rhodanobacter panaciterrae</name>
    <dbReference type="NCBI Taxonomy" id="490572"/>
    <lineage>
        <taxon>Bacteria</taxon>
        <taxon>Pseudomonadati</taxon>
        <taxon>Pseudomonadota</taxon>
        <taxon>Gammaproteobacteria</taxon>
        <taxon>Lysobacterales</taxon>
        <taxon>Rhodanobacteraceae</taxon>
        <taxon>Rhodanobacter</taxon>
    </lineage>
</organism>
<dbReference type="InterPro" id="IPR011051">
    <property type="entry name" value="RmlC_Cupin_sf"/>
</dbReference>
<comment type="caution">
    <text evidence="1">The sequence shown here is derived from an EMBL/GenBank/DDBJ whole genome shotgun (WGS) entry which is preliminary data.</text>
</comment>
<dbReference type="EMBL" id="BMXT01000001">
    <property type="protein sequence ID" value="GGY18206.1"/>
    <property type="molecule type" value="Genomic_DNA"/>
</dbReference>
<dbReference type="SUPFAM" id="SSF51182">
    <property type="entry name" value="RmlC-like cupins"/>
    <property type="match status" value="1"/>
</dbReference>
<accession>A0ABQ2ZMZ2</accession>
<dbReference type="Gene3D" id="2.60.120.10">
    <property type="entry name" value="Jelly Rolls"/>
    <property type="match status" value="1"/>
</dbReference>
<evidence type="ECO:0008006" key="3">
    <source>
        <dbReference type="Google" id="ProtNLM"/>
    </source>
</evidence>
<reference evidence="2" key="1">
    <citation type="journal article" date="2019" name="Int. J. Syst. Evol. Microbiol.">
        <title>The Global Catalogue of Microorganisms (GCM) 10K type strain sequencing project: providing services to taxonomists for standard genome sequencing and annotation.</title>
        <authorList>
            <consortium name="The Broad Institute Genomics Platform"/>
            <consortium name="The Broad Institute Genome Sequencing Center for Infectious Disease"/>
            <person name="Wu L."/>
            <person name="Ma J."/>
        </authorList>
    </citation>
    <scope>NUCLEOTIDE SEQUENCE [LARGE SCALE GENOMIC DNA]</scope>
    <source>
        <strain evidence="2">KCTC 22232</strain>
    </source>
</reference>
<proteinExistence type="predicted"/>
<gene>
    <name evidence="1" type="ORF">GCM10008098_07660</name>
</gene>
<protein>
    <recommendedName>
        <fullName evidence="3">Cupin domain-containing protein</fullName>
    </recommendedName>
</protein>